<proteinExistence type="predicted"/>
<feature type="domain" description="Inhibitor I9" evidence="1">
    <location>
        <begin position="13"/>
        <end position="70"/>
    </location>
</feature>
<protein>
    <recommendedName>
        <fullName evidence="1">Inhibitor I9 domain-containing protein</fullName>
    </recommendedName>
</protein>
<evidence type="ECO:0000313" key="3">
    <source>
        <dbReference type="Proteomes" id="UP001280121"/>
    </source>
</evidence>
<gene>
    <name evidence="2" type="ORF">Ddye_023905</name>
</gene>
<dbReference type="Pfam" id="PF05922">
    <property type="entry name" value="Inhibitor_I9"/>
    <property type="match status" value="1"/>
</dbReference>
<dbReference type="InterPro" id="IPR037045">
    <property type="entry name" value="S8pro/Inhibitor_I9_sf"/>
</dbReference>
<accession>A0AAD9TTU1</accession>
<evidence type="ECO:0000259" key="1">
    <source>
        <dbReference type="Pfam" id="PF05922"/>
    </source>
</evidence>
<comment type="caution">
    <text evidence="2">The sequence shown here is derived from an EMBL/GenBank/DDBJ whole genome shotgun (WGS) entry which is preliminary data.</text>
</comment>
<evidence type="ECO:0000313" key="2">
    <source>
        <dbReference type="EMBL" id="KAK2642142.1"/>
    </source>
</evidence>
<dbReference type="Proteomes" id="UP001280121">
    <property type="component" value="Unassembled WGS sequence"/>
</dbReference>
<name>A0AAD9TTU1_9ROSI</name>
<organism evidence="2 3">
    <name type="scientific">Dipteronia dyeriana</name>
    <dbReference type="NCBI Taxonomy" id="168575"/>
    <lineage>
        <taxon>Eukaryota</taxon>
        <taxon>Viridiplantae</taxon>
        <taxon>Streptophyta</taxon>
        <taxon>Embryophyta</taxon>
        <taxon>Tracheophyta</taxon>
        <taxon>Spermatophyta</taxon>
        <taxon>Magnoliopsida</taxon>
        <taxon>eudicotyledons</taxon>
        <taxon>Gunneridae</taxon>
        <taxon>Pentapetalae</taxon>
        <taxon>rosids</taxon>
        <taxon>malvids</taxon>
        <taxon>Sapindales</taxon>
        <taxon>Sapindaceae</taxon>
        <taxon>Hippocastanoideae</taxon>
        <taxon>Acereae</taxon>
        <taxon>Dipteronia</taxon>
    </lineage>
</organism>
<reference evidence="2" key="1">
    <citation type="journal article" date="2023" name="Plant J.">
        <title>Genome sequences and population genomics provide insights into the demographic history, inbreeding, and mutation load of two 'living fossil' tree species of Dipteronia.</title>
        <authorList>
            <person name="Feng Y."/>
            <person name="Comes H.P."/>
            <person name="Chen J."/>
            <person name="Zhu S."/>
            <person name="Lu R."/>
            <person name="Zhang X."/>
            <person name="Li P."/>
            <person name="Qiu J."/>
            <person name="Olsen K.M."/>
            <person name="Qiu Y."/>
        </authorList>
    </citation>
    <scope>NUCLEOTIDE SEQUENCE</scope>
    <source>
        <strain evidence="2">KIB01</strain>
    </source>
</reference>
<keyword evidence="3" id="KW-1185">Reference proteome</keyword>
<dbReference type="PANTHER" id="PTHR48222:SF4">
    <property type="entry name" value="PROTEINASE INHIBITOR, PROPEPTIDE"/>
    <property type="match status" value="1"/>
</dbReference>
<dbReference type="InterPro" id="IPR010259">
    <property type="entry name" value="S8pro/Inhibitor_I9"/>
</dbReference>
<dbReference type="EMBL" id="JANJYI010000007">
    <property type="protein sequence ID" value="KAK2642142.1"/>
    <property type="molecule type" value="Genomic_DNA"/>
</dbReference>
<dbReference type="AlphaFoldDB" id="A0AAD9TTU1"/>
<dbReference type="Gene3D" id="3.30.70.80">
    <property type="entry name" value="Peptidase S8 propeptide/proteinase inhibitor I9"/>
    <property type="match status" value="1"/>
</dbReference>
<sequence length="104" mass="11151">MGALPAGDYSPSSPHLSVFQEVFGAGRSSANDVLVRSYQRSFNGFAAKLTDQEQKRISRMNGVVSAFPSKTPNSSPPGHGISWVSTIVLLKAISLWAQKINSTI</sequence>
<dbReference type="PANTHER" id="PTHR48222">
    <property type="entry name" value="PROTEINASE INHIBITOR, PROPEPTIDE"/>
    <property type="match status" value="1"/>
</dbReference>